<keyword evidence="2" id="KW-1003">Cell membrane</keyword>
<accession>A0A170PHM6</accession>
<keyword evidence="3 6" id="KW-0812">Transmembrane</keyword>
<dbReference type="EMBL" id="LN890655">
    <property type="protein sequence ID" value="CUS04393.2"/>
    <property type="molecule type" value="Genomic_DNA"/>
</dbReference>
<evidence type="ECO:0000256" key="1">
    <source>
        <dbReference type="ARBA" id="ARBA00004651"/>
    </source>
</evidence>
<dbReference type="AlphaFoldDB" id="A0A170PHM6"/>
<protein>
    <recommendedName>
        <fullName evidence="7">Cytochrome b561 bacterial/Ni-hydrogenase domain-containing protein</fullName>
    </recommendedName>
</protein>
<dbReference type="RefSeq" id="WP_095043728.1">
    <property type="nucleotide sequence ID" value="NZ_LN890655.1"/>
</dbReference>
<feature type="transmembrane region" description="Helical" evidence="6">
    <location>
        <begin position="16"/>
        <end position="32"/>
    </location>
</feature>
<dbReference type="GO" id="GO:0016020">
    <property type="term" value="C:membrane"/>
    <property type="evidence" value="ECO:0007669"/>
    <property type="project" value="InterPro"/>
</dbReference>
<reference evidence="8" key="1">
    <citation type="submission" date="2016-01" db="EMBL/GenBank/DDBJ databases">
        <authorList>
            <person name="Mcilroy J.S."/>
            <person name="Karst M S."/>
            <person name="Albertsen M."/>
        </authorList>
    </citation>
    <scope>NUCLEOTIDE SEQUENCE</scope>
    <source>
        <strain evidence="8">Cfx-K</strain>
    </source>
</reference>
<feature type="transmembrane region" description="Helical" evidence="6">
    <location>
        <begin position="44"/>
        <end position="63"/>
    </location>
</feature>
<evidence type="ECO:0000256" key="6">
    <source>
        <dbReference type="SAM" id="Phobius"/>
    </source>
</evidence>
<dbReference type="InterPro" id="IPR011577">
    <property type="entry name" value="Cyt_b561_bac/Ni-Hgenase"/>
</dbReference>
<dbReference type="InterPro" id="IPR016174">
    <property type="entry name" value="Di-haem_cyt_TM"/>
</dbReference>
<sequence>MIETKTKSHKTNPVKINYLVDLSIFVAFLVGMNPRLTGMTIHEWLGIAFAAAIVTHLVLHWQWLVATTRRFLGRATRQARLNFIVNALFFINMTVLIFTGLMISESALPALGIQLGEGMAFRQLHTLTGDWALYLLGLHVALHWKWIVSTTKRYVVQPLVRPFRRLRRPQVAQPRPVAEEALS</sequence>
<gene>
    <name evidence="8" type="ORF">CFX0092_A2515</name>
</gene>
<dbReference type="GO" id="GO:0022904">
    <property type="term" value="P:respiratory electron transport chain"/>
    <property type="evidence" value="ECO:0007669"/>
    <property type="project" value="InterPro"/>
</dbReference>
<dbReference type="OrthoDB" id="9779183at2"/>
<name>A0A170PHM6_9CHLR</name>
<dbReference type="KEGG" id="pbf:CFX0092_A2515"/>
<organism evidence="8 9">
    <name type="scientific">Candidatus Promineifilum breve</name>
    <dbReference type="NCBI Taxonomy" id="1806508"/>
    <lineage>
        <taxon>Bacteria</taxon>
        <taxon>Bacillati</taxon>
        <taxon>Chloroflexota</taxon>
        <taxon>Ardenticatenia</taxon>
        <taxon>Candidatus Promineifilales</taxon>
        <taxon>Candidatus Promineifilaceae</taxon>
        <taxon>Candidatus Promineifilum</taxon>
    </lineage>
</organism>
<keyword evidence="5 6" id="KW-0472">Membrane</keyword>
<evidence type="ECO:0000256" key="2">
    <source>
        <dbReference type="ARBA" id="ARBA00022475"/>
    </source>
</evidence>
<feature type="transmembrane region" description="Helical" evidence="6">
    <location>
        <begin position="83"/>
        <end position="103"/>
    </location>
</feature>
<comment type="subcellular location">
    <subcellularLocation>
        <location evidence="1">Cell membrane</location>
        <topology evidence="1">Multi-pass membrane protein</topology>
    </subcellularLocation>
</comment>
<dbReference type="SUPFAM" id="SSF81342">
    <property type="entry name" value="Transmembrane di-heme cytochromes"/>
    <property type="match status" value="1"/>
</dbReference>
<feature type="transmembrane region" description="Helical" evidence="6">
    <location>
        <begin position="131"/>
        <end position="148"/>
    </location>
</feature>
<dbReference type="Pfam" id="PF01292">
    <property type="entry name" value="Ni_hydr_CYTB"/>
    <property type="match status" value="1"/>
</dbReference>
<evidence type="ECO:0000313" key="9">
    <source>
        <dbReference type="Proteomes" id="UP000215027"/>
    </source>
</evidence>
<evidence type="ECO:0000256" key="3">
    <source>
        <dbReference type="ARBA" id="ARBA00022692"/>
    </source>
</evidence>
<dbReference type="Proteomes" id="UP000215027">
    <property type="component" value="Chromosome I"/>
</dbReference>
<evidence type="ECO:0000256" key="5">
    <source>
        <dbReference type="ARBA" id="ARBA00023136"/>
    </source>
</evidence>
<evidence type="ECO:0000256" key="4">
    <source>
        <dbReference type="ARBA" id="ARBA00022989"/>
    </source>
</evidence>
<keyword evidence="9" id="KW-1185">Reference proteome</keyword>
<feature type="domain" description="Cytochrome b561 bacterial/Ni-hydrogenase" evidence="7">
    <location>
        <begin position="23"/>
        <end position="143"/>
    </location>
</feature>
<evidence type="ECO:0000313" key="8">
    <source>
        <dbReference type="EMBL" id="CUS04393.2"/>
    </source>
</evidence>
<proteinExistence type="predicted"/>
<keyword evidence="4 6" id="KW-1133">Transmembrane helix</keyword>
<evidence type="ECO:0000259" key="7">
    <source>
        <dbReference type="Pfam" id="PF01292"/>
    </source>
</evidence>